<gene>
    <name evidence="6" type="ORF">AXG55_02415</name>
</gene>
<dbReference type="SUPFAM" id="SSF53474">
    <property type="entry name" value="alpha/beta-Hydrolases"/>
    <property type="match status" value="1"/>
</dbReference>
<dbReference type="STRING" id="1915309.AXG55_02415"/>
<accession>A0A1L4CXZ3</accession>
<dbReference type="NCBIfam" id="NF008218">
    <property type="entry name" value="PRK10985.1"/>
    <property type="match status" value="1"/>
</dbReference>
<dbReference type="Gene3D" id="3.40.50.1820">
    <property type="entry name" value="alpha/beta hydrolase"/>
    <property type="match status" value="1"/>
</dbReference>
<keyword evidence="7" id="KW-1185">Reference proteome</keyword>
<name>A0A1L4CXZ3_9BACT</name>
<dbReference type="AlphaFoldDB" id="A0A1L4CXZ3"/>
<protein>
    <recommendedName>
        <fullName evidence="5">AB hydrolase-1 domain-containing protein</fullName>
    </recommendedName>
</protein>
<dbReference type="GO" id="GO:0034338">
    <property type="term" value="F:short-chain carboxylesterase activity"/>
    <property type="evidence" value="ECO:0007669"/>
    <property type="project" value="TreeGrafter"/>
</dbReference>
<dbReference type="OrthoDB" id="332676at2"/>
<dbReference type="InterPro" id="IPR029058">
    <property type="entry name" value="AB_hydrolase_fold"/>
</dbReference>
<sequence length="322" mass="36948">MDENCNYQFRPAWWLKNKHLQTLYPVFFSNKNKINLISETLILPDGDTLLLDWSENKNQTDKPLLVLLHGLEGSSSSPYIQRLMKQALNLDFRSVCMHFRGCGGVINQQVKSYHAGETEDFKFFLKYLAQKSNFNFVYAVGFSLGGNVLLKYLGENPSSTFIKSAVAVSVPFELADSAESMNKGVSKLYQWWLLRCLKESLIEKGNLEKIGISKAELLGMKNFWEFDDKVTAKINGFINVHDYYKKSSSRQFLNNITTPTLIIHSCDDPFMSPSCIPKPEEISRQVQLELNSNGGHIGFISGKIPFFPEYWLENRIMKYFLK</sequence>
<evidence type="ECO:0000313" key="7">
    <source>
        <dbReference type="Proteomes" id="UP000184731"/>
    </source>
</evidence>
<dbReference type="PIRSF" id="PIRSF005211">
    <property type="entry name" value="Ab_hydro_YheT"/>
    <property type="match status" value="1"/>
</dbReference>
<dbReference type="RefSeq" id="WP_148696542.1">
    <property type="nucleotide sequence ID" value="NZ_CP017834.1"/>
</dbReference>
<feature type="domain" description="AB hydrolase-1" evidence="5">
    <location>
        <begin position="63"/>
        <end position="302"/>
    </location>
</feature>
<dbReference type="EMBL" id="CP017834">
    <property type="protein sequence ID" value="APJ02833.1"/>
    <property type="molecule type" value="Genomic_DNA"/>
</dbReference>
<evidence type="ECO:0000256" key="1">
    <source>
        <dbReference type="ARBA" id="ARBA00010884"/>
    </source>
</evidence>
<dbReference type="InterPro" id="IPR000073">
    <property type="entry name" value="AB_hydrolase_1"/>
</dbReference>
<evidence type="ECO:0000313" key="6">
    <source>
        <dbReference type="EMBL" id="APJ02833.1"/>
    </source>
</evidence>
<evidence type="ECO:0000256" key="3">
    <source>
        <dbReference type="ARBA" id="ARBA00022801"/>
    </source>
</evidence>
<proteinExistence type="inferred from homology"/>
<reference evidence="6 7" key="1">
    <citation type="submission" date="2016-10" db="EMBL/GenBank/DDBJ databases">
        <title>Silvanigrella aquatica sp. nov., isolated from a freshwater lake located in the Black Forest, Germany, description of Silvanigrellaceae fam. nov., Silvanigrellales ord. nov., reclassification of the order Bdellovibrionales in the class Oligoflexia, reclassification of the families Bacteriovoracaceae and Halobacteriovoraceae in the new order Bacteriovoracales ord. nov., and reclassification of the family Pseudobacteriovoracaceae in the order Oligoflexiales.</title>
        <authorList>
            <person name="Hahn M.W."/>
            <person name="Schmidt J."/>
            <person name="Koll U."/>
            <person name="Rohde M."/>
            <person name="Verbag S."/>
            <person name="Pitt A."/>
            <person name="Nakai R."/>
            <person name="Naganuma T."/>
            <person name="Lang E."/>
        </authorList>
    </citation>
    <scope>NUCLEOTIDE SEQUENCE [LARGE SCALE GENOMIC DNA]</scope>
    <source>
        <strain evidence="6 7">MWH-Nonnen-W8red</strain>
    </source>
</reference>
<evidence type="ECO:0000256" key="4">
    <source>
        <dbReference type="PIRSR" id="PIRSR005211-1"/>
    </source>
</evidence>
<dbReference type="PANTHER" id="PTHR10794:SF94">
    <property type="entry name" value="ESTERASE YHET-RELATED"/>
    <property type="match status" value="1"/>
</dbReference>
<dbReference type="InterPro" id="IPR012020">
    <property type="entry name" value="ABHD4"/>
</dbReference>
<dbReference type="Proteomes" id="UP000184731">
    <property type="component" value="Chromosome"/>
</dbReference>
<dbReference type="PROSITE" id="PS01133">
    <property type="entry name" value="UPF0017"/>
    <property type="match status" value="1"/>
</dbReference>
<dbReference type="KEGG" id="saqi:AXG55_02415"/>
<organism evidence="6 7">
    <name type="scientific">Silvanigrella aquatica</name>
    <dbReference type="NCBI Taxonomy" id="1915309"/>
    <lineage>
        <taxon>Bacteria</taxon>
        <taxon>Pseudomonadati</taxon>
        <taxon>Bdellovibrionota</taxon>
        <taxon>Oligoflexia</taxon>
        <taxon>Silvanigrellales</taxon>
        <taxon>Silvanigrellaceae</taxon>
        <taxon>Silvanigrella</taxon>
    </lineage>
</organism>
<dbReference type="InterPro" id="IPR000952">
    <property type="entry name" value="AB_hydrolase_4_CS"/>
</dbReference>
<comment type="similarity">
    <text evidence="1">Belongs to the AB hydrolase superfamily. AB hydrolase 4 family.</text>
</comment>
<evidence type="ECO:0000259" key="5">
    <source>
        <dbReference type="Pfam" id="PF00561"/>
    </source>
</evidence>
<feature type="active site" description="Charge relay system" evidence="4">
    <location>
        <position position="143"/>
    </location>
</feature>
<keyword evidence="3" id="KW-0378">Hydrolase</keyword>
<evidence type="ECO:0000256" key="2">
    <source>
        <dbReference type="ARBA" id="ARBA00022487"/>
    </source>
</evidence>
<dbReference type="InterPro" id="IPR050960">
    <property type="entry name" value="AB_hydrolase_4_sf"/>
</dbReference>
<keyword evidence="2" id="KW-0719">Serine esterase</keyword>
<feature type="active site" description="Charge relay system" evidence="4">
    <location>
        <position position="296"/>
    </location>
</feature>
<dbReference type="PANTHER" id="PTHR10794">
    <property type="entry name" value="ABHYDROLASE DOMAIN-CONTAINING PROTEIN"/>
    <property type="match status" value="1"/>
</dbReference>
<feature type="active site" description="Charge relay system" evidence="4">
    <location>
        <position position="268"/>
    </location>
</feature>
<dbReference type="GO" id="GO:0047372">
    <property type="term" value="F:monoacylglycerol lipase activity"/>
    <property type="evidence" value="ECO:0007669"/>
    <property type="project" value="TreeGrafter"/>
</dbReference>
<dbReference type="Pfam" id="PF00561">
    <property type="entry name" value="Abhydrolase_1"/>
    <property type="match status" value="1"/>
</dbReference>